<keyword evidence="3" id="KW-1185">Reference proteome</keyword>
<name>A0ABN2VW63_9ACTN</name>
<proteinExistence type="predicted"/>
<sequence length="65" mass="6667">MTLKARERDVGGGLDGIRDGRDVVRAQHEGVDGESGVGGETDADGLGRPRGGALVPADAALREVR</sequence>
<reference evidence="2 3" key="1">
    <citation type="journal article" date="2019" name="Int. J. Syst. Evol. Microbiol.">
        <title>The Global Catalogue of Microorganisms (GCM) 10K type strain sequencing project: providing services to taxonomists for standard genome sequencing and annotation.</title>
        <authorList>
            <consortium name="The Broad Institute Genomics Platform"/>
            <consortium name="The Broad Institute Genome Sequencing Center for Infectious Disease"/>
            <person name="Wu L."/>
            <person name="Ma J."/>
        </authorList>
    </citation>
    <scope>NUCLEOTIDE SEQUENCE [LARGE SCALE GENOMIC DNA]</scope>
    <source>
        <strain evidence="2 3">JCM 15478</strain>
    </source>
</reference>
<organism evidence="2 3">
    <name type="scientific">Streptomyces albiaxialis</name>
    <dbReference type="NCBI Taxonomy" id="329523"/>
    <lineage>
        <taxon>Bacteria</taxon>
        <taxon>Bacillati</taxon>
        <taxon>Actinomycetota</taxon>
        <taxon>Actinomycetes</taxon>
        <taxon>Kitasatosporales</taxon>
        <taxon>Streptomycetaceae</taxon>
        <taxon>Streptomyces</taxon>
    </lineage>
</organism>
<feature type="compositionally biased region" description="Basic and acidic residues" evidence="1">
    <location>
        <begin position="1"/>
        <end position="31"/>
    </location>
</feature>
<gene>
    <name evidence="2" type="ORF">GCM10009801_29290</name>
</gene>
<comment type="caution">
    <text evidence="2">The sequence shown here is derived from an EMBL/GenBank/DDBJ whole genome shotgun (WGS) entry which is preliminary data.</text>
</comment>
<dbReference type="Proteomes" id="UP001500016">
    <property type="component" value="Unassembled WGS sequence"/>
</dbReference>
<evidence type="ECO:0000313" key="2">
    <source>
        <dbReference type="EMBL" id="GAA2074959.1"/>
    </source>
</evidence>
<accession>A0ABN2VW63</accession>
<evidence type="ECO:0000313" key="3">
    <source>
        <dbReference type="Proteomes" id="UP001500016"/>
    </source>
</evidence>
<evidence type="ECO:0000256" key="1">
    <source>
        <dbReference type="SAM" id="MobiDB-lite"/>
    </source>
</evidence>
<protein>
    <submittedName>
        <fullName evidence="2">Uncharacterized protein</fullName>
    </submittedName>
</protein>
<feature type="region of interest" description="Disordered" evidence="1">
    <location>
        <begin position="1"/>
        <end position="65"/>
    </location>
</feature>
<dbReference type="EMBL" id="BAAAPE010000007">
    <property type="protein sequence ID" value="GAA2074959.1"/>
    <property type="molecule type" value="Genomic_DNA"/>
</dbReference>